<accession>A0A9D2T5Y2</accession>
<reference evidence="1" key="1">
    <citation type="journal article" date="2021" name="PeerJ">
        <title>Extensive microbial diversity within the chicken gut microbiome revealed by metagenomics and culture.</title>
        <authorList>
            <person name="Gilroy R."/>
            <person name="Ravi A."/>
            <person name="Getino M."/>
            <person name="Pursley I."/>
            <person name="Horton D.L."/>
            <person name="Alikhan N.F."/>
            <person name="Baker D."/>
            <person name="Gharbi K."/>
            <person name="Hall N."/>
            <person name="Watson M."/>
            <person name="Adriaenssens E.M."/>
            <person name="Foster-Nyarko E."/>
            <person name="Jarju S."/>
            <person name="Secka A."/>
            <person name="Antonio M."/>
            <person name="Oren A."/>
            <person name="Chaudhuri R.R."/>
            <person name="La Ragione R."/>
            <person name="Hildebrand F."/>
            <person name="Pallen M.J."/>
        </authorList>
    </citation>
    <scope>NUCLEOTIDE SEQUENCE</scope>
    <source>
        <strain evidence="1">CHK183-5548</strain>
    </source>
</reference>
<dbReference type="Proteomes" id="UP000823883">
    <property type="component" value="Unassembled WGS sequence"/>
</dbReference>
<evidence type="ECO:0000313" key="2">
    <source>
        <dbReference type="Proteomes" id="UP000823883"/>
    </source>
</evidence>
<comment type="caution">
    <text evidence="1">The sequence shown here is derived from an EMBL/GenBank/DDBJ whole genome shotgun (WGS) entry which is preliminary data.</text>
</comment>
<dbReference type="Gene3D" id="3.40.630.10">
    <property type="entry name" value="Zn peptidases"/>
    <property type="match status" value="1"/>
</dbReference>
<dbReference type="EMBL" id="DWWL01000010">
    <property type="protein sequence ID" value="HJC46859.1"/>
    <property type="molecule type" value="Genomic_DNA"/>
</dbReference>
<dbReference type="SUPFAM" id="SSF53187">
    <property type="entry name" value="Zn-dependent exopeptidases"/>
    <property type="match status" value="1"/>
</dbReference>
<sequence length="65" mass="7132">MGDCDKWYASECYSAYLAKYPGALGFLGIRNKEYGSGAAHHNGRFDIDESGLWLGICAETAFVFS</sequence>
<dbReference type="AlphaFoldDB" id="A0A9D2T5Y2"/>
<gene>
    <name evidence="1" type="ORF">IAA04_02260</name>
</gene>
<name>A0A9D2T5Y2_9FIRM</name>
<reference evidence="1" key="2">
    <citation type="submission" date="2021-04" db="EMBL/GenBank/DDBJ databases">
        <authorList>
            <person name="Gilroy R."/>
        </authorList>
    </citation>
    <scope>NUCLEOTIDE SEQUENCE</scope>
    <source>
        <strain evidence="1">CHK183-5548</strain>
    </source>
</reference>
<protein>
    <submittedName>
        <fullName evidence="1">Uncharacterized protein</fullName>
    </submittedName>
</protein>
<evidence type="ECO:0000313" key="1">
    <source>
        <dbReference type="EMBL" id="HJC46859.1"/>
    </source>
</evidence>
<organism evidence="1 2">
    <name type="scientific">Candidatus Lachnoclostridium pullistercoris</name>
    <dbReference type="NCBI Taxonomy" id="2838632"/>
    <lineage>
        <taxon>Bacteria</taxon>
        <taxon>Bacillati</taxon>
        <taxon>Bacillota</taxon>
        <taxon>Clostridia</taxon>
        <taxon>Lachnospirales</taxon>
        <taxon>Lachnospiraceae</taxon>
    </lineage>
</organism>
<proteinExistence type="predicted"/>